<proteinExistence type="predicted"/>
<comment type="caution">
    <text evidence="4">The sequence shown here is derived from an EMBL/GenBank/DDBJ whole genome shotgun (WGS) entry which is preliminary data.</text>
</comment>
<keyword evidence="2" id="KW-0732">Signal</keyword>
<evidence type="ECO:0000313" key="5">
    <source>
        <dbReference type="Proteomes" id="UP001237737"/>
    </source>
</evidence>
<feature type="compositionally biased region" description="Basic and acidic residues" evidence="1">
    <location>
        <begin position="33"/>
        <end position="54"/>
    </location>
</feature>
<organism evidence="4 5">
    <name type="scientific">Luteibacter jiangsuensis</name>
    <dbReference type="NCBI Taxonomy" id="637577"/>
    <lineage>
        <taxon>Bacteria</taxon>
        <taxon>Pseudomonadati</taxon>
        <taxon>Pseudomonadota</taxon>
        <taxon>Gammaproteobacteria</taxon>
        <taxon>Lysobacterales</taxon>
        <taxon>Rhodanobacteraceae</taxon>
        <taxon>Luteibacter</taxon>
    </lineage>
</organism>
<dbReference type="PROSITE" id="PS50222">
    <property type="entry name" value="EF_HAND_2"/>
    <property type="match status" value="2"/>
</dbReference>
<name>A0ABT9SSY8_9GAMM</name>
<evidence type="ECO:0000259" key="3">
    <source>
        <dbReference type="PROSITE" id="PS50222"/>
    </source>
</evidence>
<gene>
    <name evidence="4" type="ORF">J2T07_000272</name>
</gene>
<sequence>MPKPTLYLLTAMLLAISASACAQSERMAQAKQEMQERLKAADTDGDGFIDRQEADAKLPRVAKNFDKLDADQDGKLSASELKQAAELARQRLGR</sequence>
<dbReference type="PROSITE" id="PS51257">
    <property type="entry name" value="PROKAR_LIPOPROTEIN"/>
    <property type="match status" value="1"/>
</dbReference>
<dbReference type="Proteomes" id="UP001237737">
    <property type="component" value="Unassembled WGS sequence"/>
</dbReference>
<protein>
    <submittedName>
        <fullName evidence="4">Ca2+-binding EF-hand superfamily protein</fullName>
    </submittedName>
</protein>
<feature type="domain" description="EF-hand" evidence="3">
    <location>
        <begin position="65"/>
        <end position="91"/>
    </location>
</feature>
<dbReference type="RefSeq" id="WP_306846770.1">
    <property type="nucleotide sequence ID" value="NZ_JAUSSK010000001.1"/>
</dbReference>
<dbReference type="SUPFAM" id="SSF47473">
    <property type="entry name" value="EF-hand"/>
    <property type="match status" value="1"/>
</dbReference>
<accession>A0ABT9SSY8</accession>
<feature type="signal peptide" evidence="2">
    <location>
        <begin position="1"/>
        <end position="22"/>
    </location>
</feature>
<dbReference type="PROSITE" id="PS00018">
    <property type="entry name" value="EF_HAND_1"/>
    <property type="match status" value="1"/>
</dbReference>
<feature type="chain" id="PRO_5046391671" evidence="2">
    <location>
        <begin position="23"/>
        <end position="94"/>
    </location>
</feature>
<feature type="region of interest" description="Disordered" evidence="1">
    <location>
        <begin position="32"/>
        <end position="54"/>
    </location>
</feature>
<evidence type="ECO:0000256" key="2">
    <source>
        <dbReference type="SAM" id="SignalP"/>
    </source>
</evidence>
<evidence type="ECO:0000313" key="4">
    <source>
        <dbReference type="EMBL" id="MDQ0008113.1"/>
    </source>
</evidence>
<dbReference type="InterPro" id="IPR002048">
    <property type="entry name" value="EF_hand_dom"/>
</dbReference>
<reference evidence="4 5" key="1">
    <citation type="submission" date="2023-07" db="EMBL/GenBank/DDBJ databases">
        <title>Sorghum-associated microbial communities from plants grown in Nebraska, USA.</title>
        <authorList>
            <person name="Schachtman D."/>
        </authorList>
    </citation>
    <scope>NUCLEOTIDE SEQUENCE [LARGE SCALE GENOMIC DNA]</scope>
    <source>
        <strain evidence="4 5">CC60</strain>
    </source>
</reference>
<evidence type="ECO:0000256" key="1">
    <source>
        <dbReference type="SAM" id="MobiDB-lite"/>
    </source>
</evidence>
<dbReference type="InterPro" id="IPR011992">
    <property type="entry name" value="EF-hand-dom_pair"/>
</dbReference>
<dbReference type="EMBL" id="JAUSSK010000001">
    <property type="protein sequence ID" value="MDQ0008113.1"/>
    <property type="molecule type" value="Genomic_DNA"/>
</dbReference>
<keyword evidence="5" id="KW-1185">Reference proteome</keyword>
<dbReference type="Pfam" id="PF13202">
    <property type="entry name" value="EF-hand_5"/>
    <property type="match status" value="2"/>
</dbReference>
<dbReference type="Gene3D" id="1.10.238.10">
    <property type="entry name" value="EF-hand"/>
    <property type="match status" value="2"/>
</dbReference>
<feature type="domain" description="EF-hand" evidence="3">
    <location>
        <begin position="29"/>
        <end position="64"/>
    </location>
</feature>
<dbReference type="SMART" id="SM00054">
    <property type="entry name" value="EFh"/>
    <property type="match status" value="2"/>
</dbReference>
<dbReference type="InterPro" id="IPR018247">
    <property type="entry name" value="EF_Hand_1_Ca_BS"/>
</dbReference>